<dbReference type="RefSeq" id="WP_101304251.1">
    <property type="nucleotide sequence ID" value="NZ_NXGX01000007.1"/>
</dbReference>
<feature type="transmembrane region" description="Helical" evidence="1">
    <location>
        <begin position="20"/>
        <end position="41"/>
    </location>
</feature>
<keyword evidence="3" id="KW-1185">Reference proteome</keyword>
<reference evidence="2 3" key="1">
    <citation type="submission" date="2017-09" db="EMBL/GenBank/DDBJ databases">
        <title>Biodiversity and function of Thalassospira species in the particle-attached aromatic-hydrocarbon-degrading consortia from the surface seawater of the China South Sea.</title>
        <authorList>
            <person name="Dong C."/>
            <person name="Lai Q."/>
            <person name="Shao Z."/>
        </authorList>
    </citation>
    <scope>NUCLEOTIDE SEQUENCE [LARGE SCALE GENOMIC DNA]</scope>
    <source>
        <strain evidence="2 3">139Z-12</strain>
    </source>
</reference>
<name>A0A2N3L361_9PROT</name>
<evidence type="ECO:0008006" key="4">
    <source>
        <dbReference type="Google" id="ProtNLM"/>
    </source>
</evidence>
<evidence type="ECO:0000313" key="3">
    <source>
        <dbReference type="Proteomes" id="UP000233332"/>
    </source>
</evidence>
<evidence type="ECO:0000256" key="1">
    <source>
        <dbReference type="SAM" id="Phobius"/>
    </source>
</evidence>
<sequence>MPTPSTSNTFKRVRMVSTLLHWTCAVAILFQVCVVPLIWYAPGWAEVSTSQMTVSLAELHALSGWQKYVTMVVMMIPSLVMAYGLYRLRKMFVAFACDVIFNPEPILHLKAFGIALLAQTLIKPMTGALTSVLATFHRPEGERVLSIGLSNAEASTLFLGGLIIVIAWVLGEAVRIDTENRSFV</sequence>
<feature type="transmembrane region" description="Helical" evidence="1">
    <location>
        <begin position="68"/>
        <end position="86"/>
    </location>
</feature>
<feature type="transmembrane region" description="Helical" evidence="1">
    <location>
        <begin position="107"/>
        <end position="134"/>
    </location>
</feature>
<dbReference type="EMBL" id="NXGX01000007">
    <property type="protein sequence ID" value="PKR57167.1"/>
    <property type="molecule type" value="Genomic_DNA"/>
</dbReference>
<dbReference type="Pfam" id="PF11188">
    <property type="entry name" value="DUF2975"/>
    <property type="match status" value="1"/>
</dbReference>
<proteinExistence type="predicted"/>
<keyword evidence="1" id="KW-0812">Transmembrane</keyword>
<dbReference type="InterPro" id="IPR021354">
    <property type="entry name" value="DUF2975"/>
</dbReference>
<keyword evidence="1" id="KW-1133">Transmembrane helix</keyword>
<feature type="transmembrane region" description="Helical" evidence="1">
    <location>
        <begin position="154"/>
        <end position="171"/>
    </location>
</feature>
<gene>
    <name evidence="2" type="ORF">COO92_17540</name>
</gene>
<dbReference type="AlphaFoldDB" id="A0A2N3L361"/>
<accession>A0A2N3L361</accession>
<dbReference type="Proteomes" id="UP000233332">
    <property type="component" value="Unassembled WGS sequence"/>
</dbReference>
<comment type="caution">
    <text evidence="2">The sequence shown here is derived from an EMBL/GenBank/DDBJ whole genome shotgun (WGS) entry which is preliminary data.</text>
</comment>
<protein>
    <recommendedName>
        <fullName evidence="4">DUF2975 domain-containing protein</fullName>
    </recommendedName>
</protein>
<keyword evidence="1" id="KW-0472">Membrane</keyword>
<evidence type="ECO:0000313" key="2">
    <source>
        <dbReference type="EMBL" id="PKR57167.1"/>
    </source>
</evidence>
<organism evidence="2 3">
    <name type="scientific">Thalassospira lohafexi</name>
    <dbReference type="NCBI Taxonomy" id="744227"/>
    <lineage>
        <taxon>Bacteria</taxon>
        <taxon>Pseudomonadati</taxon>
        <taxon>Pseudomonadota</taxon>
        <taxon>Alphaproteobacteria</taxon>
        <taxon>Rhodospirillales</taxon>
        <taxon>Thalassospiraceae</taxon>
        <taxon>Thalassospira</taxon>
    </lineage>
</organism>